<keyword evidence="7" id="KW-1278">Translocase</keyword>
<dbReference type="HAMAP" id="MF_01394">
    <property type="entry name" value="NDH1_NuoA"/>
    <property type="match status" value="1"/>
</dbReference>
<dbReference type="EMBL" id="DSJL01000006">
    <property type="protein sequence ID" value="HEF64432.1"/>
    <property type="molecule type" value="Genomic_DNA"/>
</dbReference>
<proteinExistence type="inferred from homology"/>
<keyword evidence="6 7" id="KW-0472">Membrane</keyword>
<reference evidence="9" key="1">
    <citation type="journal article" date="2020" name="mSystems">
        <title>Genome- and Community-Level Interaction Insights into Carbon Utilization and Element Cycling Functions of Hydrothermarchaeota in Hydrothermal Sediment.</title>
        <authorList>
            <person name="Zhou Z."/>
            <person name="Liu Y."/>
            <person name="Xu W."/>
            <person name="Pan J."/>
            <person name="Luo Z.H."/>
            <person name="Li M."/>
        </authorList>
    </citation>
    <scope>NUCLEOTIDE SEQUENCE [LARGE SCALE GENOMIC DNA]</scope>
    <source>
        <strain evidence="9">SpSt-222</strain>
    </source>
</reference>
<gene>
    <name evidence="7" type="primary">nuoA</name>
    <name evidence="9" type="ORF">ENP47_02315</name>
</gene>
<comment type="subunit">
    <text evidence="7">NDH-1 is composed of 14 different subunits. Subunits NuoA, H, J, K, L, M, N constitute the membrane sector of the complex.</text>
</comment>
<evidence type="ECO:0000256" key="5">
    <source>
        <dbReference type="ARBA" id="ARBA00022989"/>
    </source>
</evidence>
<evidence type="ECO:0000256" key="6">
    <source>
        <dbReference type="ARBA" id="ARBA00023136"/>
    </source>
</evidence>
<dbReference type="InterPro" id="IPR038430">
    <property type="entry name" value="NDAH_ubi_oxred_su3_sf"/>
</dbReference>
<evidence type="ECO:0000313" key="9">
    <source>
        <dbReference type="EMBL" id="HEF64432.1"/>
    </source>
</evidence>
<dbReference type="Pfam" id="PF00507">
    <property type="entry name" value="Oxidored_q4"/>
    <property type="match status" value="1"/>
</dbReference>
<dbReference type="Gene3D" id="1.20.58.1610">
    <property type="entry name" value="NADH:ubiquinone/plastoquinone oxidoreductase, chain 3"/>
    <property type="match status" value="1"/>
</dbReference>
<dbReference type="GO" id="GO:0048038">
    <property type="term" value="F:quinone binding"/>
    <property type="evidence" value="ECO:0007669"/>
    <property type="project" value="UniProtKB-KW"/>
</dbReference>
<feature type="transmembrane region" description="Helical" evidence="7">
    <location>
        <begin position="88"/>
        <end position="109"/>
    </location>
</feature>
<keyword evidence="3 7" id="KW-0813">Transport</keyword>
<keyword evidence="7 8" id="KW-0520">NAD</keyword>
<organism evidence="9">
    <name type="scientific">Thermomicrobium roseum</name>
    <dbReference type="NCBI Taxonomy" id="500"/>
    <lineage>
        <taxon>Bacteria</taxon>
        <taxon>Pseudomonadati</taxon>
        <taxon>Thermomicrobiota</taxon>
        <taxon>Thermomicrobia</taxon>
        <taxon>Thermomicrobiales</taxon>
        <taxon>Thermomicrobiaceae</taxon>
        <taxon>Thermomicrobium</taxon>
    </lineage>
</organism>
<dbReference type="PANTHER" id="PTHR11058:SF9">
    <property type="entry name" value="NADH-UBIQUINONE OXIDOREDUCTASE CHAIN 3"/>
    <property type="match status" value="1"/>
</dbReference>
<keyword evidence="4 7" id="KW-0812">Transmembrane</keyword>
<dbReference type="AlphaFoldDB" id="A0A7C1XPJ5"/>
<dbReference type="PANTHER" id="PTHR11058">
    <property type="entry name" value="NADH-UBIQUINONE OXIDOREDUCTASE CHAIN 3"/>
    <property type="match status" value="1"/>
</dbReference>
<evidence type="ECO:0000256" key="2">
    <source>
        <dbReference type="ARBA" id="ARBA00008472"/>
    </source>
</evidence>
<sequence length="119" mass="13324">MSLVDYAVIGLLVLTSTVMGTVLILLGHFVRPRKPTPAKLQPYESGVPDVNPPRGRITPRFYLVALLFVVFDVEAIFLYPWAVAFDVLALYGYLQAALFVGILLIGLLYEWRKGALEWV</sequence>
<evidence type="ECO:0000256" key="1">
    <source>
        <dbReference type="ARBA" id="ARBA00004141"/>
    </source>
</evidence>
<dbReference type="GO" id="GO:0005886">
    <property type="term" value="C:plasma membrane"/>
    <property type="evidence" value="ECO:0007669"/>
    <property type="project" value="UniProtKB-SubCell"/>
</dbReference>
<dbReference type="InterPro" id="IPR000440">
    <property type="entry name" value="NADH_UbQ/plastoQ_OxRdtase_su3"/>
</dbReference>
<feature type="transmembrane region" description="Helical" evidence="7">
    <location>
        <begin position="6"/>
        <end position="30"/>
    </location>
</feature>
<dbReference type="GO" id="GO:0008137">
    <property type="term" value="F:NADH dehydrogenase (ubiquinone) activity"/>
    <property type="evidence" value="ECO:0007669"/>
    <property type="project" value="InterPro"/>
</dbReference>
<keyword evidence="7 8" id="KW-0874">Quinone</keyword>
<dbReference type="GO" id="GO:0030964">
    <property type="term" value="C:NADH dehydrogenase complex"/>
    <property type="evidence" value="ECO:0007669"/>
    <property type="project" value="TreeGrafter"/>
</dbReference>
<evidence type="ECO:0000256" key="8">
    <source>
        <dbReference type="RuleBase" id="RU003639"/>
    </source>
</evidence>
<comment type="similarity">
    <text evidence="2 7 8">Belongs to the complex I subunit 3 family.</text>
</comment>
<evidence type="ECO:0000256" key="4">
    <source>
        <dbReference type="ARBA" id="ARBA00022692"/>
    </source>
</evidence>
<accession>A0A7C1XPJ5</accession>
<keyword evidence="7" id="KW-1003">Cell membrane</keyword>
<name>A0A7C1XPJ5_THERO</name>
<dbReference type="InterPro" id="IPR023043">
    <property type="entry name" value="NAD(P)H_OxRDtase_bac/plastid"/>
</dbReference>
<comment type="subcellular location">
    <subcellularLocation>
        <location evidence="7 8">Cell membrane</location>
        <topology evidence="7 8">Multi-pass membrane protein</topology>
    </subcellularLocation>
    <subcellularLocation>
        <location evidence="1">Membrane</location>
        <topology evidence="1">Multi-pass membrane protein</topology>
    </subcellularLocation>
</comment>
<evidence type="ECO:0000256" key="7">
    <source>
        <dbReference type="HAMAP-Rule" id="MF_01394"/>
    </source>
</evidence>
<feature type="transmembrane region" description="Helical" evidence="7">
    <location>
        <begin position="61"/>
        <end position="82"/>
    </location>
</feature>
<comment type="function">
    <text evidence="7">NDH-1 shuttles electrons from NADH, via FMN and iron-sulfur (Fe-S) centers, to quinones in the respiratory chain. The immediate electron acceptor for the enzyme in this species is believed to be ubiquinone. Couples the redox reaction to proton translocation (for every two electrons transferred, four hydrogen ions are translocated across the cytoplasmic membrane), and thus conserves the redox energy in a proton gradient.</text>
</comment>
<comment type="catalytic activity">
    <reaction evidence="7 8">
        <text>a quinone + NADH + 5 H(+)(in) = a quinol + NAD(+) + 4 H(+)(out)</text>
        <dbReference type="Rhea" id="RHEA:57888"/>
        <dbReference type="ChEBI" id="CHEBI:15378"/>
        <dbReference type="ChEBI" id="CHEBI:24646"/>
        <dbReference type="ChEBI" id="CHEBI:57540"/>
        <dbReference type="ChEBI" id="CHEBI:57945"/>
        <dbReference type="ChEBI" id="CHEBI:132124"/>
    </reaction>
</comment>
<keyword evidence="7" id="KW-0830">Ubiquinone</keyword>
<comment type="caution">
    <text evidence="9">The sequence shown here is derived from an EMBL/GenBank/DDBJ whole genome shotgun (WGS) entry which is preliminary data.</text>
</comment>
<evidence type="ECO:0000256" key="3">
    <source>
        <dbReference type="ARBA" id="ARBA00022448"/>
    </source>
</evidence>
<dbReference type="EC" id="7.1.1.-" evidence="7"/>
<dbReference type="GO" id="GO:0050136">
    <property type="term" value="F:NADH dehydrogenase (quinone) (non-electrogenic) activity"/>
    <property type="evidence" value="ECO:0007669"/>
    <property type="project" value="UniProtKB-UniRule"/>
</dbReference>
<keyword evidence="5 7" id="KW-1133">Transmembrane helix</keyword>
<protein>
    <recommendedName>
        <fullName evidence="7">NADH-quinone oxidoreductase subunit A</fullName>
        <ecNumber evidence="7">7.1.1.-</ecNumber>
    </recommendedName>
    <alternativeName>
        <fullName evidence="7">NADH dehydrogenase I subunit A</fullName>
    </alternativeName>
    <alternativeName>
        <fullName evidence="7">NDH-1 subunit A</fullName>
    </alternativeName>
    <alternativeName>
        <fullName evidence="7">NUO1</fullName>
    </alternativeName>
</protein>